<gene>
    <name evidence="1" type="ORF">SCFA_30002</name>
</gene>
<dbReference type="Gene3D" id="3.10.20.30">
    <property type="match status" value="1"/>
</dbReference>
<dbReference type="Pfam" id="PF02597">
    <property type="entry name" value="ThiS"/>
    <property type="match status" value="1"/>
</dbReference>
<reference evidence="1" key="1">
    <citation type="submission" date="2019-03" db="EMBL/GenBank/DDBJ databases">
        <authorList>
            <person name="Hao L."/>
        </authorList>
    </citation>
    <scope>NUCLEOTIDE SEQUENCE</scope>
</reference>
<evidence type="ECO:0000313" key="1">
    <source>
        <dbReference type="EMBL" id="VFU15464.1"/>
    </source>
</evidence>
<dbReference type="EMBL" id="CAADRN010000223">
    <property type="protein sequence ID" value="VFU15464.1"/>
    <property type="molecule type" value="Genomic_DNA"/>
</dbReference>
<dbReference type="SUPFAM" id="SSF54285">
    <property type="entry name" value="MoaD/ThiS"/>
    <property type="match status" value="1"/>
</dbReference>
<dbReference type="AlphaFoldDB" id="A0A485M1V7"/>
<dbReference type="InterPro" id="IPR003749">
    <property type="entry name" value="ThiS/MoaD-like"/>
</dbReference>
<sequence length="74" mass="8027">MIEITVRSVSTLKTKFRTPAVVSLPEGSMVKDLLAACGVETDRVIVLLNNMQVSLNHKLNHSDQVTILPIIIGG</sequence>
<protein>
    <submittedName>
        <fullName evidence="1">Putative ThiS family</fullName>
    </submittedName>
</protein>
<accession>A0A485M1V7</accession>
<proteinExistence type="predicted"/>
<name>A0A485M1V7_9ZZZZ</name>
<organism evidence="1">
    <name type="scientific">anaerobic digester metagenome</name>
    <dbReference type="NCBI Taxonomy" id="1263854"/>
    <lineage>
        <taxon>unclassified sequences</taxon>
        <taxon>metagenomes</taxon>
        <taxon>ecological metagenomes</taxon>
    </lineage>
</organism>
<dbReference type="InterPro" id="IPR012675">
    <property type="entry name" value="Beta-grasp_dom_sf"/>
</dbReference>
<dbReference type="InterPro" id="IPR016155">
    <property type="entry name" value="Mopterin_synth/thiamin_S_b"/>
</dbReference>